<feature type="transmembrane region" description="Helical" evidence="1">
    <location>
        <begin position="234"/>
        <end position="251"/>
    </location>
</feature>
<dbReference type="CDD" id="cd21416">
    <property type="entry name" value="HDC_protein"/>
    <property type="match status" value="1"/>
</dbReference>
<comment type="caution">
    <text evidence="2">The sequence shown here is derived from an EMBL/GenBank/DDBJ whole genome shotgun (WGS) entry which is preliminary data.</text>
</comment>
<feature type="transmembrane region" description="Helical" evidence="1">
    <location>
        <begin position="263"/>
        <end position="282"/>
    </location>
</feature>
<proteinExistence type="predicted"/>
<feature type="transmembrane region" description="Helical" evidence="1">
    <location>
        <begin position="364"/>
        <end position="387"/>
    </location>
</feature>
<dbReference type="AlphaFoldDB" id="A0A0R1UGG4"/>
<organism evidence="2 3">
    <name type="scientific">Limosilactobacillus ingluviei DSM 15946</name>
    <dbReference type="NCBI Taxonomy" id="1423760"/>
    <lineage>
        <taxon>Bacteria</taxon>
        <taxon>Bacillati</taxon>
        <taxon>Bacillota</taxon>
        <taxon>Bacilli</taxon>
        <taxon>Lactobacillales</taxon>
        <taxon>Lactobacillaceae</taxon>
        <taxon>Limosilactobacillus</taxon>
    </lineage>
</organism>
<feature type="transmembrane region" description="Helical" evidence="1">
    <location>
        <begin position="288"/>
        <end position="310"/>
    </location>
</feature>
<feature type="transmembrane region" description="Helical" evidence="1">
    <location>
        <begin position="85"/>
        <end position="109"/>
    </location>
</feature>
<protein>
    <submittedName>
        <fullName evidence="2">Membrane protein</fullName>
    </submittedName>
</protein>
<feature type="transmembrane region" description="Helical" evidence="1">
    <location>
        <begin position="27"/>
        <end position="47"/>
    </location>
</feature>
<dbReference type="Proteomes" id="UP000050816">
    <property type="component" value="Unassembled WGS sequence"/>
</dbReference>
<evidence type="ECO:0000313" key="2">
    <source>
        <dbReference type="EMBL" id="KRL92496.1"/>
    </source>
</evidence>
<dbReference type="GeneID" id="82933134"/>
<reference evidence="2 3" key="1">
    <citation type="journal article" date="2015" name="Genome Announc.">
        <title>Expanding the biotechnology potential of lactobacilli through comparative genomics of 213 strains and associated genera.</title>
        <authorList>
            <person name="Sun Z."/>
            <person name="Harris H.M."/>
            <person name="McCann A."/>
            <person name="Guo C."/>
            <person name="Argimon S."/>
            <person name="Zhang W."/>
            <person name="Yang X."/>
            <person name="Jeffery I.B."/>
            <person name="Cooney J.C."/>
            <person name="Kagawa T.F."/>
            <person name="Liu W."/>
            <person name="Song Y."/>
            <person name="Salvetti E."/>
            <person name="Wrobel A."/>
            <person name="Rasinkangas P."/>
            <person name="Parkhill J."/>
            <person name="Rea M.C."/>
            <person name="O'Sullivan O."/>
            <person name="Ritari J."/>
            <person name="Douillard F.P."/>
            <person name="Paul Ross R."/>
            <person name="Yang R."/>
            <person name="Briner A.E."/>
            <person name="Felis G.E."/>
            <person name="de Vos W.M."/>
            <person name="Barrangou R."/>
            <person name="Klaenhammer T.R."/>
            <person name="Caufield P.W."/>
            <person name="Cui Y."/>
            <person name="Zhang H."/>
            <person name="O'Toole P.W."/>
        </authorList>
    </citation>
    <scope>NUCLEOTIDE SEQUENCE [LARGE SCALE GENOMIC DNA]</scope>
    <source>
        <strain evidence="2 3">DSM 15946</strain>
    </source>
</reference>
<sequence length="388" mass="40581">MAGILPLTILLALYAVSEIISRKTHALVNTVLTISVFALLGFWTHLLPKDLFTNSGVEAFGMAIVGIMLTALGTTINLAELKRQAKVVLIAIGGALGACALIVLVASLLNRQNYGIVGAPIFAGGNAATLVLLAALKEANLPLLATYALAVLTFQNFIGIPVASAALKKEAQRLLTSGELTVAAASVEPGTTPSRKPLQLPAQFNTPVFCLAKLGAVASLSYGTSLLLHGKINYLVICFVFGILFYQLGFLDDDMLNKTGSHGLITFLVTVVILGSLANTTPQMVISVLGPLLVCLLVGTIGLILTAGLLSKLTHTSFPLTIALGMTCTFGFPTTMLLAQEVAASTGQTPAERGALEQYLLPKMLTAGLVTVTLVSVFFAGFAINYLH</sequence>
<feature type="transmembrane region" description="Helical" evidence="1">
    <location>
        <begin position="322"/>
        <end position="344"/>
    </location>
</feature>
<feature type="transmembrane region" description="Helical" evidence="1">
    <location>
        <begin position="204"/>
        <end position="222"/>
    </location>
</feature>
<gene>
    <name evidence="2" type="ORF">FC43_GL001944</name>
</gene>
<evidence type="ECO:0000313" key="3">
    <source>
        <dbReference type="Proteomes" id="UP000050816"/>
    </source>
</evidence>
<dbReference type="RefSeq" id="WP_019205347.1">
    <property type="nucleotide sequence ID" value="NZ_AZFK01000004.1"/>
</dbReference>
<feature type="transmembrane region" description="Helical" evidence="1">
    <location>
        <begin position="147"/>
        <end position="167"/>
    </location>
</feature>
<evidence type="ECO:0000256" key="1">
    <source>
        <dbReference type="SAM" id="Phobius"/>
    </source>
</evidence>
<keyword evidence="1" id="KW-1133">Transmembrane helix</keyword>
<keyword evidence="1" id="KW-0472">Membrane</keyword>
<dbReference type="InterPro" id="IPR049576">
    <property type="entry name" value="HDC-like"/>
</dbReference>
<name>A0A0R1UGG4_9LACO</name>
<feature type="transmembrane region" description="Helical" evidence="1">
    <location>
        <begin position="116"/>
        <end position="135"/>
    </location>
</feature>
<dbReference type="EMBL" id="AZFK01000004">
    <property type="protein sequence ID" value="KRL92496.1"/>
    <property type="molecule type" value="Genomic_DNA"/>
</dbReference>
<accession>A0A0R1UGG4</accession>
<feature type="transmembrane region" description="Helical" evidence="1">
    <location>
        <begin position="59"/>
        <end position="79"/>
    </location>
</feature>
<dbReference type="PATRIC" id="fig|1423760.3.peg.2033"/>
<keyword evidence="1" id="KW-0812">Transmembrane</keyword>